<dbReference type="GO" id="GO:0000155">
    <property type="term" value="F:phosphorelay sensor kinase activity"/>
    <property type="evidence" value="ECO:0007669"/>
    <property type="project" value="InterPro"/>
</dbReference>
<evidence type="ECO:0000256" key="3">
    <source>
        <dbReference type="ARBA" id="ARBA00022553"/>
    </source>
</evidence>
<evidence type="ECO:0000256" key="5">
    <source>
        <dbReference type="ARBA" id="ARBA00022741"/>
    </source>
</evidence>
<evidence type="ECO:0000256" key="6">
    <source>
        <dbReference type="ARBA" id="ARBA00022777"/>
    </source>
</evidence>
<protein>
    <recommendedName>
        <fullName evidence="2">histidine kinase</fullName>
        <ecNumber evidence="2">2.7.13.3</ecNumber>
    </recommendedName>
</protein>
<dbReference type="InterPro" id="IPR036890">
    <property type="entry name" value="HATPase_C_sf"/>
</dbReference>
<sequence length="369" mass="38756">MLDVSLAIGSAVIDAALMQAAGLNTSWTPRWAALAAAVLLGLALVVRRRRPVALAGVVVAAGALTGAGAVSGLIALYSLGAYASSRRAVICLAAAAIAAFTLQPEPGLRHEEPLWLRLAVAAVFVAPPVLLGLYMGTRKQLIASLQERTRRLERERTLLAERARVEERARIAREMHDVVANRVSVMVVHASALKAIAARDPERAAETAAVIADMGRQALEELRQVIGVLRLGETSGPQPTPTLEDFRRLVDQSGAAGLKVSLTTEIEDGTLPPEVARTAYRVLQEALTNVHKHAGGADTCVRIRQMPDVIEMAVENEPGDEPGHALPGGGNGLVGLRERVTALGGSLEAGPRPGGGFAVHARIPLPAVS</sequence>
<dbReference type="InterPro" id="IPR011712">
    <property type="entry name" value="Sig_transdc_His_kin_sub3_dim/P"/>
</dbReference>
<keyword evidence="9" id="KW-0812">Transmembrane</keyword>
<keyword evidence="3" id="KW-0597">Phosphoprotein</keyword>
<dbReference type="GO" id="GO:0046983">
    <property type="term" value="F:protein dimerization activity"/>
    <property type="evidence" value="ECO:0007669"/>
    <property type="project" value="InterPro"/>
</dbReference>
<evidence type="ECO:0000259" key="10">
    <source>
        <dbReference type="Pfam" id="PF02518"/>
    </source>
</evidence>
<keyword evidence="5" id="KW-0547">Nucleotide-binding</keyword>
<dbReference type="EMBL" id="CP001738">
    <property type="protein sequence ID" value="ACY98391.1"/>
    <property type="molecule type" value="Genomic_DNA"/>
</dbReference>
<dbReference type="Gene3D" id="1.20.5.1930">
    <property type="match status" value="1"/>
</dbReference>
<organism evidence="12 13">
    <name type="scientific">Thermomonospora curvata (strain ATCC 19995 / DSM 43183 / JCM 3096 / KCTC 9072 / NBRC 15933 / NCIMB 10081 / Henssen B9)</name>
    <dbReference type="NCBI Taxonomy" id="471852"/>
    <lineage>
        <taxon>Bacteria</taxon>
        <taxon>Bacillati</taxon>
        <taxon>Actinomycetota</taxon>
        <taxon>Actinomycetes</taxon>
        <taxon>Streptosporangiales</taxon>
        <taxon>Thermomonosporaceae</taxon>
        <taxon>Thermomonospora</taxon>
    </lineage>
</organism>
<keyword evidence="7" id="KW-0067">ATP-binding</keyword>
<keyword evidence="9" id="KW-0472">Membrane</keyword>
<dbReference type="InterPro" id="IPR003594">
    <property type="entry name" value="HATPase_dom"/>
</dbReference>
<dbReference type="CDD" id="cd16917">
    <property type="entry name" value="HATPase_UhpB-NarQ-NarX-like"/>
    <property type="match status" value="1"/>
</dbReference>
<name>D1A6Y7_THECD</name>
<dbReference type="GO" id="GO:0016020">
    <property type="term" value="C:membrane"/>
    <property type="evidence" value="ECO:0007669"/>
    <property type="project" value="InterPro"/>
</dbReference>
<evidence type="ECO:0000259" key="11">
    <source>
        <dbReference type="Pfam" id="PF07730"/>
    </source>
</evidence>
<feature type="transmembrane region" description="Helical" evidence="9">
    <location>
        <begin position="30"/>
        <end position="46"/>
    </location>
</feature>
<keyword evidence="9" id="KW-1133">Transmembrane helix</keyword>
<dbReference type="PANTHER" id="PTHR24421:SF10">
    <property type="entry name" value="NITRATE_NITRITE SENSOR PROTEIN NARQ"/>
    <property type="match status" value="1"/>
</dbReference>
<gene>
    <name evidence="12" type="ordered locus">Tcur_2846</name>
</gene>
<dbReference type="Proteomes" id="UP000001918">
    <property type="component" value="Chromosome"/>
</dbReference>
<evidence type="ECO:0000256" key="2">
    <source>
        <dbReference type="ARBA" id="ARBA00012438"/>
    </source>
</evidence>
<reference evidence="12 13" key="1">
    <citation type="journal article" date="2011" name="Stand. Genomic Sci.">
        <title>Complete genome sequence of Thermomonospora curvata type strain (B9).</title>
        <authorList>
            <person name="Chertkov O."/>
            <person name="Sikorski J."/>
            <person name="Nolan M."/>
            <person name="Lapidus A."/>
            <person name="Lucas S."/>
            <person name="Del Rio T.G."/>
            <person name="Tice H."/>
            <person name="Cheng J.F."/>
            <person name="Goodwin L."/>
            <person name="Pitluck S."/>
            <person name="Liolios K."/>
            <person name="Ivanova N."/>
            <person name="Mavromatis K."/>
            <person name="Mikhailova N."/>
            <person name="Ovchinnikova G."/>
            <person name="Pati A."/>
            <person name="Chen A."/>
            <person name="Palaniappan K."/>
            <person name="Djao O.D."/>
            <person name="Land M."/>
            <person name="Hauser L."/>
            <person name="Chang Y.J."/>
            <person name="Jeffries C.D."/>
            <person name="Brettin T."/>
            <person name="Han C."/>
            <person name="Detter J.C."/>
            <person name="Rohde M."/>
            <person name="Goker M."/>
            <person name="Woyke T."/>
            <person name="Bristow J."/>
            <person name="Eisen J.A."/>
            <person name="Markowitz V."/>
            <person name="Hugenholtz P."/>
            <person name="Klenk H.P."/>
            <person name="Kyrpides N.C."/>
        </authorList>
    </citation>
    <scope>NUCLEOTIDE SEQUENCE [LARGE SCALE GENOMIC DNA]</scope>
    <source>
        <strain evidence="13">ATCC 19995 / DSM 43183 / JCM 3096 / KCTC 9072 / NBRC 15933 / NCIMB 10081 / Henssen B9</strain>
    </source>
</reference>
<comment type="catalytic activity">
    <reaction evidence="1">
        <text>ATP + protein L-histidine = ADP + protein N-phospho-L-histidine.</text>
        <dbReference type="EC" id="2.7.13.3"/>
    </reaction>
</comment>
<keyword evidence="8" id="KW-0902">Two-component regulatory system</keyword>
<dbReference type="Gene3D" id="3.30.565.10">
    <property type="entry name" value="Histidine kinase-like ATPase, C-terminal domain"/>
    <property type="match status" value="1"/>
</dbReference>
<keyword evidence="6 12" id="KW-0418">Kinase</keyword>
<dbReference type="EC" id="2.7.13.3" evidence="2"/>
<feature type="transmembrane region" description="Helical" evidence="9">
    <location>
        <begin position="53"/>
        <end position="79"/>
    </location>
</feature>
<evidence type="ECO:0000256" key="4">
    <source>
        <dbReference type="ARBA" id="ARBA00022679"/>
    </source>
</evidence>
<evidence type="ECO:0000256" key="1">
    <source>
        <dbReference type="ARBA" id="ARBA00000085"/>
    </source>
</evidence>
<evidence type="ECO:0000313" key="12">
    <source>
        <dbReference type="EMBL" id="ACY98391.1"/>
    </source>
</evidence>
<dbReference type="AlphaFoldDB" id="D1A6Y7"/>
<evidence type="ECO:0000313" key="13">
    <source>
        <dbReference type="Proteomes" id="UP000001918"/>
    </source>
</evidence>
<accession>D1A6Y7</accession>
<evidence type="ECO:0000256" key="8">
    <source>
        <dbReference type="ARBA" id="ARBA00023012"/>
    </source>
</evidence>
<dbReference type="RefSeq" id="WP_012853175.1">
    <property type="nucleotide sequence ID" value="NC_013510.1"/>
</dbReference>
<dbReference type="HOGENOM" id="CLU_000445_20_1_11"/>
<evidence type="ECO:0000256" key="7">
    <source>
        <dbReference type="ARBA" id="ARBA00022840"/>
    </source>
</evidence>
<dbReference type="Pfam" id="PF02518">
    <property type="entry name" value="HATPase_c"/>
    <property type="match status" value="1"/>
</dbReference>
<dbReference type="Pfam" id="PF07730">
    <property type="entry name" value="HisKA_3"/>
    <property type="match status" value="1"/>
</dbReference>
<dbReference type="InterPro" id="IPR050482">
    <property type="entry name" value="Sensor_HK_TwoCompSys"/>
</dbReference>
<feature type="domain" description="Histidine kinase/HSP90-like ATPase" evidence="10">
    <location>
        <begin position="277"/>
        <end position="366"/>
    </location>
</feature>
<dbReference type="SUPFAM" id="SSF55874">
    <property type="entry name" value="ATPase domain of HSP90 chaperone/DNA topoisomerase II/histidine kinase"/>
    <property type="match status" value="1"/>
</dbReference>
<dbReference type="STRING" id="471852.Tcur_2846"/>
<evidence type="ECO:0000256" key="9">
    <source>
        <dbReference type="SAM" id="Phobius"/>
    </source>
</evidence>
<dbReference type="eggNOG" id="COG4585">
    <property type="taxonomic scope" value="Bacteria"/>
</dbReference>
<dbReference type="PANTHER" id="PTHR24421">
    <property type="entry name" value="NITRATE/NITRITE SENSOR PROTEIN NARX-RELATED"/>
    <property type="match status" value="1"/>
</dbReference>
<keyword evidence="13" id="KW-1185">Reference proteome</keyword>
<feature type="transmembrane region" description="Helical" evidence="9">
    <location>
        <begin position="114"/>
        <end position="135"/>
    </location>
</feature>
<proteinExistence type="predicted"/>
<feature type="domain" description="Signal transduction histidine kinase subgroup 3 dimerisation and phosphoacceptor" evidence="11">
    <location>
        <begin position="167"/>
        <end position="230"/>
    </location>
</feature>
<dbReference type="KEGG" id="tcu:Tcur_2846"/>
<keyword evidence="4" id="KW-0808">Transferase</keyword>
<dbReference type="GO" id="GO:0005524">
    <property type="term" value="F:ATP binding"/>
    <property type="evidence" value="ECO:0007669"/>
    <property type="project" value="UniProtKB-KW"/>
</dbReference>
<feature type="transmembrane region" description="Helical" evidence="9">
    <location>
        <begin position="85"/>
        <end position="102"/>
    </location>
</feature>